<protein>
    <recommendedName>
        <fullName evidence="5">DNA 3'-5' helicase II</fullName>
    </recommendedName>
</protein>
<evidence type="ECO:0000256" key="4">
    <source>
        <dbReference type="ARBA" id="ARBA00022840"/>
    </source>
</evidence>
<dbReference type="InterPro" id="IPR027417">
    <property type="entry name" value="P-loop_NTPase"/>
</dbReference>
<organism evidence="7 8">
    <name type="scientific">Psychroserpens ponticola</name>
    <dbReference type="NCBI Taxonomy" id="2932268"/>
    <lineage>
        <taxon>Bacteria</taxon>
        <taxon>Pseudomonadati</taxon>
        <taxon>Bacteroidota</taxon>
        <taxon>Flavobacteriia</taxon>
        <taxon>Flavobacteriales</taxon>
        <taxon>Flavobacteriaceae</taxon>
        <taxon>Psychroserpens</taxon>
    </lineage>
</organism>
<dbReference type="RefSeq" id="WP_272792364.1">
    <property type="nucleotide sequence ID" value="NZ_CP116221.1"/>
</dbReference>
<evidence type="ECO:0000313" key="8">
    <source>
        <dbReference type="Proteomes" id="UP001202717"/>
    </source>
</evidence>
<name>A0ABY7RV34_9FLAO</name>
<proteinExistence type="predicted"/>
<dbReference type="Gene3D" id="3.40.50.300">
    <property type="entry name" value="P-loop containing nucleotide triphosphate hydrolases"/>
    <property type="match status" value="1"/>
</dbReference>
<sequence>MNYRSTEHIVGASNEVIKHNKFKVDKDVKSNKKSSSKIHIYSGKDQSENLEYVLNQVNQLKNKGYNKEDILFLYRRTKMYSPYFERFK</sequence>
<keyword evidence="2" id="KW-0378">Hydrolase</keyword>
<evidence type="ECO:0000256" key="5">
    <source>
        <dbReference type="ARBA" id="ARBA00034923"/>
    </source>
</evidence>
<keyword evidence="1" id="KW-0547">Nucleotide-binding</keyword>
<dbReference type="InterPro" id="IPR000212">
    <property type="entry name" value="DNA_helicase_UvrD/REP"/>
</dbReference>
<evidence type="ECO:0000259" key="6">
    <source>
        <dbReference type="Pfam" id="PF13361"/>
    </source>
</evidence>
<dbReference type="InterPro" id="IPR014017">
    <property type="entry name" value="DNA_helicase_UvrD-like_C"/>
</dbReference>
<keyword evidence="3" id="KW-0347">Helicase</keyword>
<evidence type="ECO:0000256" key="3">
    <source>
        <dbReference type="ARBA" id="ARBA00022806"/>
    </source>
</evidence>
<keyword evidence="7" id="KW-0540">Nuclease</keyword>
<dbReference type="GO" id="GO:0004527">
    <property type="term" value="F:exonuclease activity"/>
    <property type="evidence" value="ECO:0007669"/>
    <property type="project" value="UniProtKB-KW"/>
</dbReference>
<dbReference type="PANTHER" id="PTHR11070:SF2">
    <property type="entry name" value="ATP-DEPENDENT DNA HELICASE SRS2"/>
    <property type="match status" value="1"/>
</dbReference>
<dbReference type="Proteomes" id="UP001202717">
    <property type="component" value="Chromosome"/>
</dbReference>
<keyword evidence="4" id="KW-0067">ATP-binding</keyword>
<keyword evidence="8" id="KW-1185">Reference proteome</keyword>
<feature type="domain" description="UvrD-like helicase C-terminal" evidence="6">
    <location>
        <begin position="2"/>
        <end position="78"/>
    </location>
</feature>
<evidence type="ECO:0000256" key="2">
    <source>
        <dbReference type="ARBA" id="ARBA00022801"/>
    </source>
</evidence>
<evidence type="ECO:0000256" key="1">
    <source>
        <dbReference type="ARBA" id="ARBA00022741"/>
    </source>
</evidence>
<keyword evidence="7" id="KW-0269">Exonuclease</keyword>
<accession>A0ABY7RV34</accession>
<dbReference type="EMBL" id="CP116221">
    <property type="protein sequence ID" value="WCO00576.1"/>
    <property type="molecule type" value="Genomic_DNA"/>
</dbReference>
<dbReference type="PANTHER" id="PTHR11070">
    <property type="entry name" value="UVRD / RECB / PCRA DNA HELICASE FAMILY MEMBER"/>
    <property type="match status" value="1"/>
</dbReference>
<reference evidence="7 8" key="1">
    <citation type="submission" date="2023-01" db="EMBL/GenBank/DDBJ databases">
        <title>Psychroserpens ponticola sp. nov., isolated from seawater.</title>
        <authorList>
            <person name="Kristyanto S."/>
            <person name="Jung J."/>
            <person name="Kim J.M."/>
            <person name="Jeon C.O."/>
        </authorList>
    </citation>
    <scope>NUCLEOTIDE SEQUENCE [LARGE SCALE GENOMIC DNA]</scope>
    <source>
        <strain evidence="7 8">MSW6</strain>
    </source>
</reference>
<gene>
    <name evidence="7" type="ORF">MUN68_010905</name>
</gene>
<dbReference type="Pfam" id="PF13361">
    <property type="entry name" value="UvrD_C"/>
    <property type="match status" value="1"/>
</dbReference>
<evidence type="ECO:0000313" key="7">
    <source>
        <dbReference type="EMBL" id="WCO00576.1"/>
    </source>
</evidence>
<dbReference type="SUPFAM" id="SSF52540">
    <property type="entry name" value="P-loop containing nucleoside triphosphate hydrolases"/>
    <property type="match status" value="1"/>
</dbReference>